<evidence type="ECO:0000313" key="10">
    <source>
        <dbReference type="EMBL" id="SIN92971.1"/>
    </source>
</evidence>
<dbReference type="PANTHER" id="PTHR32063">
    <property type="match status" value="1"/>
</dbReference>
<dbReference type="FunFam" id="1.20.1640.10:FF:000001">
    <property type="entry name" value="Efflux pump membrane transporter"/>
    <property type="match status" value="1"/>
</dbReference>
<feature type="compositionally biased region" description="Gly residues" evidence="8">
    <location>
        <begin position="878"/>
        <end position="892"/>
    </location>
</feature>
<dbReference type="Gene3D" id="3.30.2090.10">
    <property type="entry name" value="Multidrug efflux transporter AcrB TolC docking domain, DN and DC subdomains"/>
    <property type="match status" value="3"/>
</dbReference>
<dbReference type="GO" id="GO:0005886">
    <property type="term" value="C:plasma membrane"/>
    <property type="evidence" value="ECO:0007669"/>
    <property type="project" value="UniProtKB-SubCell"/>
</dbReference>
<feature type="transmembrane region" description="Helical" evidence="9">
    <location>
        <begin position="1150"/>
        <end position="1176"/>
    </location>
</feature>
<evidence type="ECO:0000256" key="2">
    <source>
        <dbReference type="ARBA" id="ARBA00022448"/>
    </source>
</evidence>
<evidence type="ECO:0000256" key="7">
    <source>
        <dbReference type="ARBA" id="ARBA00023136"/>
    </source>
</evidence>
<dbReference type="Gene3D" id="3.30.70.1440">
    <property type="entry name" value="Multidrug efflux transporter AcrB pore domain"/>
    <property type="match status" value="2"/>
</dbReference>
<feature type="transmembrane region" description="Helical" evidence="9">
    <location>
        <begin position="12"/>
        <end position="30"/>
    </location>
</feature>
<keyword evidence="7 9" id="KW-0472">Membrane</keyword>
<keyword evidence="4" id="KW-0997">Cell inner membrane</keyword>
<feature type="transmembrane region" description="Helical" evidence="9">
    <location>
        <begin position="337"/>
        <end position="354"/>
    </location>
</feature>
<feature type="compositionally biased region" description="Low complexity" evidence="8">
    <location>
        <begin position="893"/>
        <end position="902"/>
    </location>
</feature>
<evidence type="ECO:0000256" key="3">
    <source>
        <dbReference type="ARBA" id="ARBA00022475"/>
    </source>
</evidence>
<feature type="transmembrane region" description="Helical" evidence="9">
    <location>
        <begin position="464"/>
        <end position="487"/>
    </location>
</feature>
<evidence type="ECO:0000256" key="1">
    <source>
        <dbReference type="ARBA" id="ARBA00004429"/>
    </source>
</evidence>
<evidence type="ECO:0000256" key="6">
    <source>
        <dbReference type="ARBA" id="ARBA00022989"/>
    </source>
</evidence>
<feature type="transmembrane region" description="Helical" evidence="9">
    <location>
        <begin position="1073"/>
        <end position="1098"/>
    </location>
</feature>
<dbReference type="Gene3D" id="3.30.70.1430">
    <property type="entry name" value="Multidrug efflux transporter AcrB pore domain"/>
    <property type="match status" value="2"/>
</dbReference>
<dbReference type="SUPFAM" id="SSF82866">
    <property type="entry name" value="Multidrug efflux transporter AcrB transmembrane domain"/>
    <property type="match status" value="2"/>
</dbReference>
<protein>
    <submittedName>
        <fullName evidence="10">Multidrug efflux pump</fullName>
    </submittedName>
</protein>
<dbReference type="AlphaFoldDB" id="A0A1N6FCE8"/>
<feature type="transmembrane region" description="Helical" evidence="9">
    <location>
        <begin position="529"/>
        <end position="549"/>
    </location>
</feature>
<evidence type="ECO:0000256" key="5">
    <source>
        <dbReference type="ARBA" id="ARBA00022692"/>
    </source>
</evidence>
<dbReference type="OrthoDB" id="8764373at2"/>
<evidence type="ECO:0000256" key="4">
    <source>
        <dbReference type="ARBA" id="ARBA00022519"/>
    </source>
</evidence>
<feature type="transmembrane region" description="Helical" evidence="9">
    <location>
        <begin position="432"/>
        <end position="458"/>
    </location>
</feature>
<sequence>MNLSRPFIERPVATTLLSIGVALAGIFAFVKLPVAPLPQVDFPTISVQASLPGASPDTVANSVASPLERHLGQIADVTEMTSQSTVGSSRVTLQFGLDRDINGAARDVQAAINAARADLPASLRSNPTYHKVNPSDAPILILALTSHTLPRARLYDLASTILAQSLSQLPGIGEVDVNGSANPAVRVELNPTALYHYGIGLEDVRAALASANANSPKGIIESYGERYQLYANDQARIADQYKDLIIAYRNGAGVKLSDVGEIVDSVEDLRNLGLARNNQPAVLVMLYRQPGANIISTVDAVRKQIEQLKPALPADVDVIEASDRSTTIRASLHDTEATLIVAVGLVILVVFIFLGSGRAALIPTAAVPVSIIGTFSFMYLFGYSIDNLSLMALTIATGFVVDDAIVVLENIARHMEDGMPRMQAALVGAREVGFTVLSISISLVAVFIPILLMSGIIGRLFREFAVTLSLAIAVSLVVSLTTTPVMCSRLLRTAGPKNPTRIGRLFAVPLQRLNDGYARSLEWSLRHPFLLLMTLVATIVLNVYLYTVIPKGFFPQEDTGRLIGGIQADQDTSFQAMGPKLRQLMKIIGDDPAVDSVVGFTGGRQTNTGSVYVALKPLSQRAETADEVIARLRPKLNAVPGGRLYLQAVQDIRVGGRQSNAQYQFTLLGDSTTELYQWAPRLTQALQNVPELEDVNSDQQQGGLEANVDIDRGTAARLGITPAQIDNTLYDAYGQRLVSTIYNPLNQYYVVMEVAPRYWQYPETLDELYVSTSAGTPSGTQSTNAVAGTVTTAASSSGSGSGGSSNPAMTVTGTGPTATAGGTATPTQPPPPSSTPAVGIQSTAAEALASAASSAGTSATISGSPSTPAATPFALAGAGSGGGGASSGGGSASSGSSSSTSSSATSAAAIAADSARNLAINSLAASGHSSASAGTSVSTAQETMIPFSTFARWDPGHTPLGVNHQGDFVATTISFNLPPGEPLSTAVAAIDRTMAEIRMPGTIHGGFQGTARTFQQSLSDEPLLILAALAAVYIVLGILYESYAHPLTILSTLPSAGVGALLALMAFHIEFTVMSLIGVILLIGIVKKNAIMMVDFAIDATREGMSSRDAIYHASLMRFRPIMMTTFAALLGALPLAFGHGEGADLRRPLGISIVGGLIVSQMLTLYTTPVVYLYIDRLQSWMRTRGQRRAAV</sequence>
<feature type="region of interest" description="Disordered" evidence="8">
    <location>
        <begin position="872"/>
        <end position="902"/>
    </location>
</feature>
<proteinExistence type="predicted"/>
<dbReference type="Proteomes" id="UP000184693">
    <property type="component" value="Unassembled WGS sequence"/>
</dbReference>
<evidence type="ECO:0000256" key="8">
    <source>
        <dbReference type="SAM" id="MobiDB-lite"/>
    </source>
</evidence>
<name>A0A1N6FCE8_9BURK</name>
<dbReference type="Gene3D" id="1.20.1640.10">
    <property type="entry name" value="Multidrug efflux transporter AcrB transmembrane domain"/>
    <property type="match status" value="3"/>
</dbReference>
<feature type="region of interest" description="Disordered" evidence="8">
    <location>
        <begin position="790"/>
        <end position="839"/>
    </location>
</feature>
<feature type="transmembrane region" description="Helical" evidence="9">
    <location>
        <begin position="1119"/>
        <end position="1138"/>
    </location>
</feature>
<comment type="subcellular location">
    <subcellularLocation>
        <location evidence="1">Cell inner membrane</location>
        <topology evidence="1">Multi-pass membrane protein</topology>
    </subcellularLocation>
</comment>
<evidence type="ECO:0000256" key="9">
    <source>
        <dbReference type="SAM" id="Phobius"/>
    </source>
</evidence>
<dbReference type="InterPro" id="IPR027463">
    <property type="entry name" value="AcrB_DN_DC_subdom"/>
</dbReference>
<feature type="compositionally biased region" description="Low complexity" evidence="8">
    <location>
        <begin position="790"/>
        <end position="826"/>
    </location>
</feature>
<dbReference type="PANTHER" id="PTHR32063:SF34">
    <property type="entry name" value="MULTIDRUG RESISTANCE PROTEIN MDTC"/>
    <property type="match status" value="1"/>
</dbReference>
<keyword evidence="2" id="KW-0813">Transport</keyword>
<dbReference type="PRINTS" id="PR00702">
    <property type="entry name" value="ACRIFLAVINRP"/>
</dbReference>
<gene>
    <name evidence="10" type="ORF">SAMN05444168_1454</name>
</gene>
<keyword evidence="5 9" id="KW-0812">Transmembrane</keyword>
<accession>A0A1N6FCE8</accession>
<feature type="transmembrane region" description="Helical" evidence="9">
    <location>
        <begin position="361"/>
        <end position="382"/>
    </location>
</feature>
<organism evidence="10 11">
    <name type="scientific">Paraburkholderia phenazinium</name>
    <dbReference type="NCBI Taxonomy" id="60549"/>
    <lineage>
        <taxon>Bacteria</taxon>
        <taxon>Pseudomonadati</taxon>
        <taxon>Pseudomonadota</taxon>
        <taxon>Betaproteobacteria</taxon>
        <taxon>Burkholderiales</taxon>
        <taxon>Burkholderiaceae</taxon>
        <taxon>Paraburkholderia</taxon>
    </lineage>
</organism>
<dbReference type="FunFam" id="3.30.70.1430:FF:000001">
    <property type="entry name" value="Efflux pump membrane transporter"/>
    <property type="match status" value="1"/>
</dbReference>
<dbReference type="GO" id="GO:0042910">
    <property type="term" value="F:xenobiotic transmembrane transporter activity"/>
    <property type="evidence" value="ECO:0007669"/>
    <property type="project" value="TreeGrafter"/>
</dbReference>
<keyword evidence="3" id="KW-1003">Cell membrane</keyword>
<keyword evidence="6 9" id="KW-1133">Transmembrane helix</keyword>
<dbReference type="Gene3D" id="3.30.70.1320">
    <property type="entry name" value="Multidrug efflux transporter AcrB pore domain like"/>
    <property type="match status" value="1"/>
</dbReference>
<feature type="transmembrane region" description="Helical" evidence="9">
    <location>
        <begin position="1022"/>
        <end position="1040"/>
    </location>
</feature>
<dbReference type="InterPro" id="IPR001036">
    <property type="entry name" value="Acrflvin-R"/>
</dbReference>
<dbReference type="SUPFAM" id="SSF82714">
    <property type="entry name" value="Multidrug efflux transporter AcrB TolC docking domain, DN and DC subdomains"/>
    <property type="match status" value="2"/>
</dbReference>
<dbReference type="EMBL" id="FSRM01000001">
    <property type="protein sequence ID" value="SIN92971.1"/>
    <property type="molecule type" value="Genomic_DNA"/>
</dbReference>
<evidence type="ECO:0000313" key="11">
    <source>
        <dbReference type="Proteomes" id="UP000184693"/>
    </source>
</evidence>
<dbReference type="Pfam" id="PF00873">
    <property type="entry name" value="ACR_tran"/>
    <property type="match status" value="2"/>
</dbReference>
<reference evidence="10 11" key="1">
    <citation type="submission" date="2016-11" db="EMBL/GenBank/DDBJ databases">
        <authorList>
            <person name="Jaros S."/>
            <person name="Januszkiewicz K."/>
            <person name="Wedrychowicz H."/>
        </authorList>
    </citation>
    <scope>NUCLEOTIDE SEQUENCE [LARGE SCALE GENOMIC DNA]</scope>
    <source>
        <strain evidence="10 11">GAS86</strain>
    </source>
</reference>
<dbReference type="SUPFAM" id="SSF82693">
    <property type="entry name" value="Multidrug efflux transporter AcrB pore domain, PN1, PN2, PC1 and PC2 subdomains"/>
    <property type="match status" value="3"/>
</dbReference>